<accession>A0A5E7D4G0</accession>
<dbReference type="Pfam" id="PF00866">
    <property type="entry name" value="Ring_hydroxyl_B"/>
    <property type="match status" value="1"/>
</dbReference>
<dbReference type="PANTHER" id="PTHR41534">
    <property type="entry name" value="BLR3401 PROTEIN"/>
    <property type="match status" value="1"/>
</dbReference>
<dbReference type="PANTHER" id="PTHR41534:SF1">
    <property type="entry name" value="BLR3401 PROTEIN"/>
    <property type="match status" value="1"/>
</dbReference>
<evidence type="ECO:0000313" key="5">
    <source>
        <dbReference type="EMBL" id="VVO02734.1"/>
    </source>
</evidence>
<keyword evidence="2" id="KW-0058">Aromatic hydrocarbons catabolism</keyword>
<dbReference type="InterPro" id="IPR032710">
    <property type="entry name" value="NTF2-like_dom_sf"/>
</dbReference>
<dbReference type="GO" id="GO:0018626">
    <property type="term" value="F:2-halobenzoate 1,2-dioxygenase activity"/>
    <property type="evidence" value="ECO:0007669"/>
    <property type="project" value="UniProtKB-EC"/>
</dbReference>
<comment type="similarity">
    <text evidence="1">Belongs to the bacterial ring-hydroxylating dioxygenase beta subunit family.</text>
</comment>
<sequence>MLSYEAIQTFLYQEARALDEHRWADWLAFYAPDVEFFMPSWDDDDTLTTDPHNEVSLIYYPSKQGLEDRVFRIETDRSSASTPDTRTGHSISNIEVLSQDEKNCELTFNWTTHSFRYDIVDLYFGTSQYTLDTSGDQPLIKRKYVVLKNDYIHHLLDIYHI</sequence>
<dbReference type="CDD" id="cd00667">
    <property type="entry name" value="ring_hydroxylating_dioxygenases_beta"/>
    <property type="match status" value="1"/>
</dbReference>
<dbReference type="SUPFAM" id="SSF54427">
    <property type="entry name" value="NTF2-like"/>
    <property type="match status" value="1"/>
</dbReference>
<dbReference type="InterPro" id="IPR000391">
    <property type="entry name" value="Rng_hydr_dOase-bsu"/>
</dbReference>
<reference evidence="5 6" key="1">
    <citation type="submission" date="2019-09" db="EMBL/GenBank/DDBJ databases">
        <authorList>
            <person name="Chandra G."/>
            <person name="Truman W A."/>
        </authorList>
    </citation>
    <scope>NUCLEOTIDE SEQUENCE [LARGE SCALE GENOMIC DNA]</scope>
    <source>
        <strain evidence="5">PS691</strain>
    </source>
</reference>
<dbReference type="Gene3D" id="3.10.450.50">
    <property type="match status" value="1"/>
</dbReference>
<gene>
    <name evidence="5" type="primary">cbdB_2</name>
    <name evidence="5" type="ORF">PS691_02761</name>
</gene>
<proteinExistence type="inferred from homology"/>
<dbReference type="EC" id="1.14.12.13" evidence="5"/>
<evidence type="ECO:0000256" key="3">
    <source>
        <dbReference type="ARBA" id="ARBA00022964"/>
    </source>
</evidence>
<protein>
    <submittedName>
        <fullName evidence="5">2-halobenzoate 1,2-dioxygenase small subunit</fullName>
        <ecNumber evidence="5">1.14.12.13</ecNumber>
    </submittedName>
</protein>
<organism evidence="5 6">
    <name type="scientific">Pseudomonas fluorescens</name>
    <dbReference type="NCBI Taxonomy" id="294"/>
    <lineage>
        <taxon>Bacteria</taxon>
        <taxon>Pseudomonadati</taxon>
        <taxon>Pseudomonadota</taxon>
        <taxon>Gammaproteobacteria</taxon>
        <taxon>Pseudomonadales</taxon>
        <taxon>Pseudomonadaceae</taxon>
        <taxon>Pseudomonas</taxon>
    </lineage>
</organism>
<keyword evidence="4 5" id="KW-0560">Oxidoreductase</keyword>
<dbReference type="RefSeq" id="WP_224788219.1">
    <property type="nucleotide sequence ID" value="NZ_CABVHQ010000024.1"/>
</dbReference>
<name>A0A5E7D4G0_PSEFL</name>
<evidence type="ECO:0000256" key="4">
    <source>
        <dbReference type="ARBA" id="ARBA00023002"/>
    </source>
</evidence>
<dbReference type="InterPro" id="IPR017641">
    <property type="entry name" value="Benzo_1-2-diOase_ssu"/>
</dbReference>
<evidence type="ECO:0000256" key="2">
    <source>
        <dbReference type="ARBA" id="ARBA00022797"/>
    </source>
</evidence>
<dbReference type="Proteomes" id="UP000337909">
    <property type="component" value="Unassembled WGS sequence"/>
</dbReference>
<dbReference type="NCBIfam" id="TIGR03232">
    <property type="entry name" value="benzo_1_2_benB"/>
    <property type="match status" value="1"/>
</dbReference>
<evidence type="ECO:0000256" key="1">
    <source>
        <dbReference type="ARBA" id="ARBA00009570"/>
    </source>
</evidence>
<evidence type="ECO:0000313" key="6">
    <source>
        <dbReference type="Proteomes" id="UP000337909"/>
    </source>
</evidence>
<dbReference type="EMBL" id="CABVHQ010000024">
    <property type="protein sequence ID" value="VVO02734.1"/>
    <property type="molecule type" value="Genomic_DNA"/>
</dbReference>
<keyword evidence="3 5" id="KW-0223">Dioxygenase</keyword>
<dbReference type="GO" id="GO:0019380">
    <property type="term" value="P:3-phenylpropionate catabolic process"/>
    <property type="evidence" value="ECO:0007669"/>
    <property type="project" value="TreeGrafter"/>
</dbReference>
<dbReference type="AlphaFoldDB" id="A0A5E7D4G0"/>